<gene>
    <name evidence="2" type="ORF">Pla110_42530</name>
</gene>
<dbReference type="EMBL" id="CP036281">
    <property type="protein sequence ID" value="QDU82495.1"/>
    <property type="molecule type" value="Genomic_DNA"/>
</dbReference>
<evidence type="ECO:0000256" key="1">
    <source>
        <dbReference type="SAM" id="MobiDB-lite"/>
    </source>
</evidence>
<evidence type="ECO:0000313" key="3">
    <source>
        <dbReference type="Proteomes" id="UP000317178"/>
    </source>
</evidence>
<accession>A0A518CTF7</accession>
<dbReference type="Proteomes" id="UP000317178">
    <property type="component" value="Chromosome"/>
</dbReference>
<reference evidence="2 3" key="1">
    <citation type="submission" date="2019-02" db="EMBL/GenBank/DDBJ databases">
        <title>Deep-cultivation of Planctomycetes and their phenomic and genomic characterization uncovers novel biology.</title>
        <authorList>
            <person name="Wiegand S."/>
            <person name="Jogler M."/>
            <person name="Boedeker C."/>
            <person name="Pinto D."/>
            <person name="Vollmers J."/>
            <person name="Rivas-Marin E."/>
            <person name="Kohn T."/>
            <person name="Peeters S.H."/>
            <person name="Heuer A."/>
            <person name="Rast P."/>
            <person name="Oberbeckmann S."/>
            <person name="Bunk B."/>
            <person name="Jeske O."/>
            <person name="Meyerdierks A."/>
            <person name="Storesund J.E."/>
            <person name="Kallscheuer N."/>
            <person name="Luecker S."/>
            <person name="Lage O.M."/>
            <person name="Pohl T."/>
            <person name="Merkel B.J."/>
            <person name="Hornburger P."/>
            <person name="Mueller R.-W."/>
            <person name="Bruemmer F."/>
            <person name="Labrenz M."/>
            <person name="Spormann A.M."/>
            <person name="Op den Camp H."/>
            <person name="Overmann J."/>
            <person name="Amann R."/>
            <person name="Jetten M.S.M."/>
            <person name="Mascher T."/>
            <person name="Medema M.H."/>
            <person name="Devos D.P."/>
            <person name="Kaster A.-K."/>
            <person name="Ovreas L."/>
            <person name="Rohde M."/>
            <person name="Galperin M.Y."/>
            <person name="Jogler C."/>
        </authorList>
    </citation>
    <scope>NUCLEOTIDE SEQUENCE [LARGE SCALE GENOMIC DNA]</scope>
    <source>
        <strain evidence="2 3">Pla110</strain>
    </source>
</reference>
<evidence type="ECO:0000313" key="2">
    <source>
        <dbReference type="EMBL" id="QDU82495.1"/>
    </source>
</evidence>
<name>A0A518CTF7_9PLAN</name>
<dbReference type="KEGG" id="plon:Pla110_42530"/>
<proteinExistence type="predicted"/>
<dbReference type="OrthoDB" id="245850at2"/>
<dbReference type="AlphaFoldDB" id="A0A518CTF7"/>
<feature type="region of interest" description="Disordered" evidence="1">
    <location>
        <begin position="143"/>
        <end position="162"/>
    </location>
</feature>
<protein>
    <submittedName>
        <fullName evidence="2">Uncharacterized protein</fullName>
    </submittedName>
</protein>
<organism evidence="2 3">
    <name type="scientific">Polystyrenella longa</name>
    <dbReference type="NCBI Taxonomy" id="2528007"/>
    <lineage>
        <taxon>Bacteria</taxon>
        <taxon>Pseudomonadati</taxon>
        <taxon>Planctomycetota</taxon>
        <taxon>Planctomycetia</taxon>
        <taxon>Planctomycetales</taxon>
        <taxon>Planctomycetaceae</taxon>
        <taxon>Polystyrenella</taxon>
    </lineage>
</organism>
<feature type="compositionally biased region" description="Basic and acidic residues" evidence="1">
    <location>
        <begin position="143"/>
        <end position="155"/>
    </location>
</feature>
<keyword evidence="3" id="KW-1185">Reference proteome</keyword>
<dbReference type="RefSeq" id="WP_144998747.1">
    <property type="nucleotide sequence ID" value="NZ_CP036281.1"/>
</dbReference>
<sequence length="336" mass="38332">MSPDIQDLIDGYFDGSLSSKELQRLSHWIKSDVLHARQFASDLMLHDRLRNQFKIQEELVNQECYELSVVSLSKIHANSWVRWPVTWTTTACLVFLGAFLLWHSLGTSSASAAVTELNRIIEANRHSLDRRFLLSVEKTVVPEGERERKSPEHGRPAKPSLDNAILDVRGSNEFVLKRIVDPGEFFITGSNGVTSWAVRPDGPVRYSDDLTRFNRDLPGHERSLPINNLQDGLDALHKAYDLKVLPVESSESDIEPDAESNRRMVAVKKPGFLGPVQIEIMYNDSTGQIRQMRFVDMPYGPENVSLKMTLIDERTLPVNYFDHQSHHDPKRIVEFE</sequence>